<accession>A0AAN8G370</accession>
<evidence type="ECO:0000313" key="2">
    <source>
        <dbReference type="EMBL" id="KAK5985370.1"/>
    </source>
</evidence>
<evidence type="ECO:0000256" key="1">
    <source>
        <dbReference type="SAM" id="SignalP"/>
    </source>
</evidence>
<evidence type="ECO:0008006" key="4">
    <source>
        <dbReference type="Google" id="ProtNLM"/>
    </source>
</evidence>
<name>A0AAN8G370_TRICO</name>
<reference evidence="2 3" key="1">
    <citation type="submission" date="2019-10" db="EMBL/GenBank/DDBJ databases">
        <title>Assembly and Annotation for the nematode Trichostrongylus colubriformis.</title>
        <authorList>
            <person name="Martin J."/>
        </authorList>
    </citation>
    <scope>NUCLEOTIDE SEQUENCE [LARGE SCALE GENOMIC DNA]</scope>
    <source>
        <strain evidence="2">G859</strain>
        <tissue evidence="2">Whole worm</tissue>
    </source>
</reference>
<feature type="chain" id="PRO_5043045728" description="Secreted protein" evidence="1">
    <location>
        <begin position="29"/>
        <end position="80"/>
    </location>
</feature>
<feature type="signal peptide" evidence="1">
    <location>
        <begin position="1"/>
        <end position="28"/>
    </location>
</feature>
<protein>
    <recommendedName>
        <fullName evidence="4">Secreted protein</fullName>
    </recommendedName>
</protein>
<gene>
    <name evidence="2" type="ORF">GCK32_021141</name>
</gene>
<dbReference type="AlphaFoldDB" id="A0AAN8G370"/>
<proteinExistence type="predicted"/>
<keyword evidence="3" id="KW-1185">Reference proteome</keyword>
<dbReference type="Proteomes" id="UP001331761">
    <property type="component" value="Unassembled WGS sequence"/>
</dbReference>
<comment type="caution">
    <text evidence="2">The sequence shown here is derived from an EMBL/GenBank/DDBJ whole genome shotgun (WGS) entry which is preliminary data.</text>
</comment>
<evidence type="ECO:0000313" key="3">
    <source>
        <dbReference type="Proteomes" id="UP001331761"/>
    </source>
</evidence>
<sequence>MLLSFIHHYFFCVVLYYFILLSSSPTTCAPFPCVSFPIMYYIHISSAVSFSYSVPPPKFQMSCPSQKHSPRSLVIFVLQC</sequence>
<organism evidence="2 3">
    <name type="scientific">Trichostrongylus colubriformis</name>
    <name type="common">Black scour worm</name>
    <dbReference type="NCBI Taxonomy" id="6319"/>
    <lineage>
        <taxon>Eukaryota</taxon>
        <taxon>Metazoa</taxon>
        <taxon>Ecdysozoa</taxon>
        <taxon>Nematoda</taxon>
        <taxon>Chromadorea</taxon>
        <taxon>Rhabditida</taxon>
        <taxon>Rhabditina</taxon>
        <taxon>Rhabditomorpha</taxon>
        <taxon>Strongyloidea</taxon>
        <taxon>Trichostrongylidae</taxon>
        <taxon>Trichostrongylus</taxon>
    </lineage>
</organism>
<dbReference type="EMBL" id="WIXE01001824">
    <property type="protein sequence ID" value="KAK5985370.1"/>
    <property type="molecule type" value="Genomic_DNA"/>
</dbReference>
<keyword evidence="1" id="KW-0732">Signal</keyword>